<comment type="caution">
    <text evidence="3">The sequence shown here is derived from an EMBL/GenBank/DDBJ whole genome shotgun (WGS) entry which is preliminary data.</text>
</comment>
<evidence type="ECO:0000256" key="2">
    <source>
        <dbReference type="SAM" id="Phobius"/>
    </source>
</evidence>
<accession>A0A4Y7T8I8</accession>
<feature type="transmembrane region" description="Helical" evidence="2">
    <location>
        <begin position="547"/>
        <end position="568"/>
    </location>
</feature>
<sequence>MARCSLRSTPRSLPTSITKRRTAKPGLRRALSTASPVTSTSTPTPTRTTSRSNAGSVGGVRQEPLTLLHKTSKLLPQVSEFSSASLRNGVGLKTESWEKILVNVYEDLSSVAPRPIRLAVYGVDESSGSEDFVTALLSNPLASSPAQAQVLKDRWAQNPSDLLTISYGLDAFAGGSNIELPAPYLQQFPAPAELLEFRSPRPSFSDNGFPISPTVLSKLFEADIPIILCNPLVSSLQSVLSTPLPTNTIVVIVSTPSQPLNLDKLLAHVPKHSPKPKLLVTDPKRASDAIGLLQSGSASSSVVQRFQDAFNSSNVSAVSRALESILHTQPDPTSNSLRSAHNTLRVRLALARLQDALVYCQASLSEIKYYLNAAFCDASRLNDRVEEVRAKVQLDFLGPTLAPRSSTPVTKPRQNEVIESVRITEAQMKDVMSRFSWWKMVIRVDEVTTLIAAALQRTWCPELERKLLVHTGELHSIQTELTRASFDLLSKHRVLPTNVLRNTLLQREISPQHRLTTNILTAPIYARKSQIIEYPTTRLHVTAQRTVIGMAGGVVGGAGIGWVGWMGWLVGSGEGLFASLGMTMEPATAMGVGALTAVASIRWAVGRWEKGKRKWWEDWRRIGDGLDRDLRVC</sequence>
<keyword evidence="2" id="KW-0472">Membrane</keyword>
<feature type="region of interest" description="Disordered" evidence="1">
    <location>
        <begin position="1"/>
        <end position="62"/>
    </location>
</feature>
<keyword evidence="4" id="KW-1185">Reference proteome</keyword>
<keyword evidence="2" id="KW-0812">Transmembrane</keyword>
<feature type="compositionally biased region" description="Basic residues" evidence="1">
    <location>
        <begin position="18"/>
        <end position="27"/>
    </location>
</feature>
<evidence type="ECO:0000313" key="4">
    <source>
        <dbReference type="Proteomes" id="UP000298030"/>
    </source>
</evidence>
<feature type="compositionally biased region" description="Low complexity" evidence="1">
    <location>
        <begin position="32"/>
        <end position="52"/>
    </location>
</feature>
<dbReference type="PANTHER" id="PTHR38644:SF1">
    <property type="entry name" value="EXPRESSED PROTEIN"/>
    <property type="match status" value="1"/>
</dbReference>
<evidence type="ECO:0000313" key="3">
    <source>
        <dbReference type="EMBL" id="TEB30311.1"/>
    </source>
</evidence>
<dbReference type="Proteomes" id="UP000298030">
    <property type="component" value="Unassembled WGS sequence"/>
</dbReference>
<dbReference type="PANTHER" id="PTHR38644">
    <property type="entry name" value="EXPRESSED PROTEIN"/>
    <property type="match status" value="1"/>
</dbReference>
<dbReference type="OrthoDB" id="5319015at2759"/>
<name>A0A4Y7T8I8_COPMI</name>
<keyword evidence="2" id="KW-1133">Transmembrane helix</keyword>
<dbReference type="STRING" id="71717.A0A4Y7T8I8"/>
<proteinExistence type="predicted"/>
<evidence type="ECO:0008006" key="5">
    <source>
        <dbReference type="Google" id="ProtNLM"/>
    </source>
</evidence>
<evidence type="ECO:0000256" key="1">
    <source>
        <dbReference type="SAM" id="MobiDB-lite"/>
    </source>
</evidence>
<dbReference type="EMBL" id="QPFP01000023">
    <property type="protein sequence ID" value="TEB30311.1"/>
    <property type="molecule type" value="Genomic_DNA"/>
</dbReference>
<protein>
    <recommendedName>
        <fullName evidence="5">Transmembrane protein</fullName>
    </recommendedName>
</protein>
<gene>
    <name evidence="3" type="ORF">FA13DRAFT_1630895</name>
</gene>
<feature type="transmembrane region" description="Helical" evidence="2">
    <location>
        <begin position="588"/>
        <end position="605"/>
    </location>
</feature>
<reference evidence="3 4" key="1">
    <citation type="journal article" date="2019" name="Nat. Ecol. Evol.">
        <title>Megaphylogeny resolves global patterns of mushroom evolution.</title>
        <authorList>
            <person name="Varga T."/>
            <person name="Krizsan K."/>
            <person name="Foldi C."/>
            <person name="Dima B."/>
            <person name="Sanchez-Garcia M."/>
            <person name="Sanchez-Ramirez S."/>
            <person name="Szollosi G.J."/>
            <person name="Szarkandi J.G."/>
            <person name="Papp V."/>
            <person name="Albert L."/>
            <person name="Andreopoulos W."/>
            <person name="Angelini C."/>
            <person name="Antonin V."/>
            <person name="Barry K.W."/>
            <person name="Bougher N.L."/>
            <person name="Buchanan P."/>
            <person name="Buyck B."/>
            <person name="Bense V."/>
            <person name="Catcheside P."/>
            <person name="Chovatia M."/>
            <person name="Cooper J."/>
            <person name="Damon W."/>
            <person name="Desjardin D."/>
            <person name="Finy P."/>
            <person name="Geml J."/>
            <person name="Haridas S."/>
            <person name="Hughes K."/>
            <person name="Justo A."/>
            <person name="Karasinski D."/>
            <person name="Kautmanova I."/>
            <person name="Kiss B."/>
            <person name="Kocsube S."/>
            <person name="Kotiranta H."/>
            <person name="LaButti K.M."/>
            <person name="Lechner B.E."/>
            <person name="Liimatainen K."/>
            <person name="Lipzen A."/>
            <person name="Lukacs Z."/>
            <person name="Mihaltcheva S."/>
            <person name="Morgado L.N."/>
            <person name="Niskanen T."/>
            <person name="Noordeloos M.E."/>
            <person name="Ohm R.A."/>
            <person name="Ortiz-Santana B."/>
            <person name="Ovrebo C."/>
            <person name="Racz N."/>
            <person name="Riley R."/>
            <person name="Savchenko A."/>
            <person name="Shiryaev A."/>
            <person name="Soop K."/>
            <person name="Spirin V."/>
            <person name="Szebenyi C."/>
            <person name="Tomsovsky M."/>
            <person name="Tulloss R.E."/>
            <person name="Uehling J."/>
            <person name="Grigoriev I.V."/>
            <person name="Vagvolgyi C."/>
            <person name="Papp T."/>
            <person name="Martin F.M."/>
            <person name="Miettinen O."/>
            <person name="Hibbett D.S."/>
            <person name="Nagy L.G."/>
        </authorList>
    </citation>
    <scope>NUCLEOTIDE SEQUENCE [LARGE SCALE GENOMIC DNA]</scope>
    <source>
        <strain evidence="3 4">FP101781</strain>
    </source>
</reference>
<organism evidence="3 4">
    <name type="scientific">Coprinellus micaceus</name>
    <name type="common">Glistening ink-cap mushroom</name>
    <name type="synonym">Coprinus micaceus</name>
    <dbReference type="NCBI Taxonomy" id="71717"/>
    <lineage>
        <taxon>Eukaryota</taxon>
        <taxon>Fungi</taxon>
        <taxon>Dikarya</taxon>
        <taxon>Basidiomycota</taxon>
        <taxon>Agaricomycotina</taxon>
        <taxon>Agaricomycetes</taxon>
        <taxon>Agaricomycetidae</taxon>
        <taxon>Agaricales</taxon>
        <taxon>Agaricineae</taxon>
        <taxon>Psathyrellaceae</taxon>
        <taxon>Coprinellus</taxon>
    </lineage>
</organism>
<feature type="compositionally biased region" description="Polar residues" evidence="1">
    <location>
        <begin position="1"/>
        <end position="17"/>
    </location>
</feature>
<dbReference type="AlphaFoldDB" id="A0A4Y7T8I8"/>